<evidence type="ECO:0000313" key="1">
    <source>
        <dbReference type="EMBL" id="KAJ9080643.1"/>
    </source>
</evidence>
<accession>A0ACC2U1D3</accession>
<organism evidence="1 2">
    <name type="scientific">Entomophthora muscae</name>
    <dbReference type="NCBI Taxonomy" id="34485"/>
    <lineage>
        <taxon>Eukaryota</taxon>
        <taxon>Fungi</taxon>
        <taxon>Fungi incertae sedis</taxon>
        <taxon>Zoopagomycota</taxon>
        <taxon>Entomophthoromycotina</taxon>
        <taxon>Entomophthoromycetes</taxon>
        <taxon>Entomophthorales</taxon>
        <taxon>Entomophthoraceae</taxon>
        <taxon>Entomophthora</taxon>
    </lineage>
</organism>
<evidence type="ECO:0000313" key="2">
    <source>
        <dbReference type="Proteomes" id="UP001165960"/>
    </source>
</evidence>
<name>A0ACC2U1D3_9FUNG</name>
<sequence length="178" mass="18661">MNSFILSLLTAVLALGPCPNPATETCLIGGSTTPCTGMQCPPCWIPHTTNNWACYQKSLTGNTSECLPWNGMVDITNPPSSCAIPTKPPTTNTTICPTVSRDTCFQGSHLEFPCKGKECPPVGSTRESVGTASTPSKASVSGKTLSISAISPPTVSTLPKLSLPAHHMQGLKTNKLFL</sequence>
<dbReference type="EMBL" id="QTSX02001536">
    <property type="protein sequence ID" value="KAJ9080643.1"/>
    <property type="molecule type" value="Genomic_DNA"/>
</dbReference>
<gene>
    <name evidence="1" type="ORF">DSO57_1022782</name>
</gene>
<protein>
    <submittedName>
        <fullName evidence="1">Uncharacterized protein</fullName>
    </submittedName>
</protein>
<keyword evidence="2" id="KW-1185">Reference proteome</keyword>
<proteinExistence type="predicted"/>
<comment type="caution">
    <text evidence="1">The sequence shown here is derived from an EMBL/GenBank/DDBJ whole genome shotgun (WGS) entry which is preliminary data.</text>
</comment>
<reference evidence="1" key="1">
    <citation type="submission" date="2022-04" db="EMBL/GenBank/DDBJ databases">
        <title>Genome of the entomopathogenic fungus Entomophthora muscae.</title>
        <authorList>
            <person name="Elya C."/>
            <person name="Lovett B.R."/>
            <person name="Lee E."/>
            <person name="Macias A.M."/>
            <person name="Hajek A.E."/>
            <person name="De Bivort B.L."/>
            <person name="Kasson M.T."/>
            <person name="De Fine Licht H.H."/>
            <person name="Stajich J.E."/>
        </authorList>
    </citation>
    <scope>NUCLEOTIDE SEQUENCE</scope>
    <source>
        <strain evidence="1">Berkeley</strain>
    </source>
</reference>
<dbReference type="Proteomes" id="UP001165960">
    <property type="component" value="Unassembled WGS sequence"/>
</dbReference>